<name>A0ABT7HNZ0_9BACT</name>
<dbReference type="RefSeq" id="WP_284937296.1">
    <property type="nucleotide sequence ID" value="NZ_JANURM010000003.1"/>
</dbReference>
<proteinExistence type="predicted"/>
<evidence type="ECO:0000313" key="1">
    <source>
        <dbReference type="EMBL" id="MDL0088636.1"/>
    </source>
</evidence>
<sequence length="84" mass="9820">MPYILSGIYNQYKKEQFAYNDKINKNPSLALPKLSTYADYKEAIKCKNHLSYKLGEALIKASKNWYKGGFIKFMFEVIKIKNKS</sequence>
<gene>
    <name evidence="1" type="ORF">NYG85_04515</name>
</gene>
<dbReference type="EMBL" id="JANURM010000003">
    <property type="protein sequence ID" value="MDL0088636.1"/>
    <property type="molecule type" value="Genomic_DNA"/>
</dbReference>
<protein>
    <recommendedName>
        <fullName evidence="3">Alpha-2,3-sialyltransferase</fullName>
    </recommendedName>
</protein>
<accession>A0ABT7HNZ0</accession>
<evidence type="ECO:0000313" key="2">
    <source>
        <dbReference type="Proteomes" id="UP001173801"/>
    </source>
</evidence>
<dbReference type="Proteomes" id="UP001173801">
    <property type="component" value="Unassembled WGS sequence"/>
</dbReference>
<comment type="caution">
    <text evidence="1">The sequence shown here is derived from an EMBL/GenBank/DDBJ whole genome shotgun (WGS) entry which is preliminary data.</text>
</comment>
<evidence type="ECO:0008006" key="3">
    <source>
        <dbReference type="Google" id="ProtNLM"/>
    </source>
</evidence>
<reference evidence="1" key="2">
    <citation type="journal article" date="2023" name="Microorganisms">
        <title>Isolation and Genomic Characteristics of Cat-Borne Campylobacter felis sp. nov. and Sheep-Borne Campylobacter ovis sp. nov.</title>
        <authorList>
            <person name="Wang H."/>
            <person name="Li Y."/>
            <person name="Gu Y."/>
            <person name="Zhou G."/>
            <person name="Chen X."/>
            <person name="Zhang X."/>
            <person name="Shao Z."/>
            <person name="Zhang J."/>
            <person name="Zhang M."/>
        </authorList>
    </citation>
    <scope>NUCLEOTIDE SEQUENCE</scope>
    <source>
        <strain evidence="1">PS10</strain>
    </source>
</reference>
<keyword evidence="2" id="KW-1185">Reference proteome</keyword>
<organism evidence="1 2">
    <name type="scientific">Campylobacter gastrosuis</name>
    <dbReference type="NCBI Taxonomy" id="2974576"/>
    <lineage>
        <taxon>Bacteria</taxon>
        <taxon>Pseudomonadati</taxon>
        <taxon>Campylobacterota</taxon>
        <taxon>Epsilonproteobacteria</taxon>
        <taxon>Campylobacterales</taxon>
        <taxon>Campylobacteraceae</taxon>
        <taxon>Campylobacter</taxon>
    </lineage>
</organism>
<reference evidence="1" key="1">
    <citation type="submission" date="2022-08" db="EMBL/GenBank/DDBJ databases">
        <authorList>
            <person name="Wang H."/>
        </authorList>
    </citation>
    <scope>NUCLEOTIDE SEQUENCE</scope>
    <source>
        <strain evidence="1">PS10</strain>
    </source>
</reference>